<sequence length="112" mass="12432">MNDAKPKKTFVSRRNSQGRWSGPMRRCRLSAKSGARGGEDSFTLRLQGLHVASNIMMISAFMAESDIRTRDSAGGAINHRQQPHQLDDNASTEILEPKLARRVEALSSYGNM</sequence>
<evidence type="ECO:0000313" key="3">
    <source>
        <dbReference type="Proteomes" id="UP000701801"/>
    </source>
</evidence>
<comment type="caution">
    <text evidence="2">The sequence shown here is derived from an EMBL/GenBank/DDBJ whole genome shotgun (WGS) entry which is preliminary data.</text>
</comment>
<protein>
    <submittedName>
        <fullName evidence="2">Uncharacterized protein</fullName>
    </submittedName>
</protein>
<dbReference type="Proteomes" id="UP000701801">
    <property type="component" value="Unassembled WGS sequence"/>
</dbReference>
<accession>A0A9N9Q2W8</accession>
<name>A0A9N9Q2W8_9HELO</name>
<reference evidence="2" key="1">
    <citation type="submission" date="2021-07" db="EMBL/GenBank/DDBJ databases">
        <authorList>
            <person name="Durling M."/>
        </authorList>
    </citation>
    <scope>NUCLEOTIDE SEQUENCE</scope>
</reference>
<evidence type="ECO:0000313" key="2">
    <source>
        <dbReference type="EMBL" id="CAG8983788.1"/>
    </source>
</evidence>
<keyword evidence="3" id="KW-1185">Reference proteome</keyword>
<organism evidence="2 3">
    <name type="scientific">Hymenoscyphus albidus</name>
    <dbReference type="NCBI Taxonomy" id="595503"/>
    <lineage>
        <taxon>Eukaryota</taxon>
        <taxon>Fungi</taxon>
        <taxon>Dikarya</taxon>
        <taxon>Ascomycota</taxon>
        <taxon>Pezizomycotina</taxon>
        <taxon>Leotiomycetes</taxon>
        <taxon>Helotiales</taxon>
        <taxon>Helotiaceae</taxon>
        <taxon>Hymenoscyphus</taxon>
    </lineage>
</organism>
<dbReference type="EMBL" id="CAJVRM010000740">
    <property type="protein sequence ID" value="CAG8983788.1"/>
    <property type="molecule type" value="Genomic_DNA"/>
</dbReference>
<dbReference type="AlphaFoldDB" id="A0A9N9Q2W8"/>
<feature type="region of interest" description="Disordered" evidence="1">
    <location>
        <begin position="1"/>
        <end position="24"/>
    </location>
</feature>
<proteinExistence type="predicted"/>
<gene>
    <name evidence="2" type="ORF">HYALB_00006753</name>
</gene>
<evidence type="ECO:0000256" key="1">
    <source>
        <dbReference type="SAM" id="MobiDB-lite"/>
    </source>
</evidence>